<dbReference type="KEGG" id="dpp:DICPUDRAFT_88304"/>
<reference evidence="3" key="1">
    <citation type="journal article" date="2011" name="Genome Biol.">
        <title>Comparative genomics of the social amoebae Dictyostelium discoideum and Dictyostelium purpureum.</title>
        <authorList>
            <consortium name="US DOE Joint Genome Institute (JGI-PGF)"/>
            <person name="Sucgang R."/>
            <person name="Kuo A."/>
            <person name="Tian X."/>
            <person name="Salerno W."/>
            <person name="Parikh A."/>
            <person name="Feasley C.L."/>
            <person name="Dalin E."/>
            <person name="Tu H."/>
            <person name="Huang E."/>
            <person name="Barry K."/>
            <person name="Lindquist E."/>
            <person name="Shapiro H."/>
            <person name="Bruce D."/>
            <person name="Schmutz J."/>
            <person name="Salamov A."/>
            <person name="Fey P."/>
            <person name="Gaudet P."/>
            <person name="Anjard C."/>
            <person name="Babu M.M."/>
            <person name="Basu S."/>
            <person name="Bushmanova Y."/>
            <person name="van der Wel H."/>
            <person name="Katoh-Kurasawa M."/>
            <person name="Dinh C."/>
            <person name="Coutinho P.M."/>
            <person name="Saito T."/>
            <person name="Elias M."/>
            <person name="Schaap P."/>
            <person name="Kay R.R."/>
            <person name="Henrissat B."/>
            <person name="Eichinger L."/>
            <person name="Rivero F."/>
            <person name="Putnam N.H."/>
            <person name="West C.M."/>
            <person name="Loomis W.F."/>
            <person name="Chisholm R.L."/>
            <person name="Shaulsky G."/>
            <person name="Strassmann J.E."/>
            <person name="Queller D.C."/>
            <person name="Kuspa A."/>
            <person name="Grigoriev I.V."/>
        </authorList>
    </citation>
    <scope>NUCLEOTIDE SEQUENCE [LARGE SCALE GENOMIC DNA]</scope>
    <source>
        <strain evidence="3">QSDP1</strain>
    </source>
</reference>
<dbReference type="AlphaFoldDB" id="F0ZNK5"/>
<dbReference type="OrthoDB" id="16126at2759"/>
<proteinExistence type="predicted"/>
<evidence type="ECO:0000256" key="1">
    <source>
        <dbReference type="SAM" id="SignalP"/>
    </source>
</evidence>
<keyword evidence="3" id="KW-1185">Reference proteome</keyword>
<keyword evidence="1" id="KW-0732">Signal</keyword>
<name>F0ZNK5_DICPU</name>
<feature type="chain" id="PRO_5003263764" description="ATP synthase subunit e, mitochondrial" evidence="1">
    <location>
        <begin position="25"/>
        <end position="94"/>
    </location>
</feature>
<accession>F0ZNK5</accession>
<dbReference type="FunCoup" id="F0ZNK5">
    <property type="interactions" value="743"/>
</dbReference>
<organism evidence="2 3">
    <name type="scientific">Dictyostelium purpureum</name>
    <name type="common">Slime mold</name>
    <dbReference type="NCBI Taxonomy" id="5786"/>
    <lineage>
        <taxon>Eukaryota</taxon>
        <taxon>Amoebozoa</taxon>
        <taxon>Evosea</taxon>
        <taxon>Eumycetozoa</taxon>
        <taxon>Dictyostelia</taxon>
        <taxon>Dictyosteliales</taxon>
        <taxon>Dictyosteliaceae</taxon>
        <taxon>Dictyostelium</taxon>
    </lineage>
</organism>
<dbReference type="VEuPathDB" id="AmoebaDB:DICPUDRAFT_88304"/>
<protein>
    <recommendedName>
        <fullName evidence="4">ATP synthase subunit e, mitochondrial</fullName>
    </recommendedName>
</protein>
<dbReference type="Proteomes" id="UP000001064">
    <property type="component" value="Unassembled WGS sequence"/>
</dbReference>
<evidence type="ECO:0008006" key="4">
    <source>
        <dbReference type="Google" id="ProtNLM"/>
    </source>
</evidence>
<dbReference type="GeneID" id="10499764"/>
<dbReference type="OMA" id="GAWYGSK"/>
<sequence>MSYTPNSFVGVLYVVSFLMGTSYGAQKVNHFKDVAKNNLIAEIKTTATAEKSKSYQEGFEAGIKSTQPKEGAKYNSEIERIIGETTGTNFFATN</sequence>
<dbReference type="InParanoid" id="F0ZNK5"/>
<evidence type="ECO:0000313" key="3">
    <source>
        <dbReference type="Proteomes" id="UP000001064"/>
    </source>
</evidence>
<dbReference type="EMBL" id="GL871096">
    <property type="protein sequence ID" value="EGC34473.1"/>
    <property type="molecule type" value="Genomic_DNA"/>
</dbReference>
<dbReference type="RefSeq" id="XP_003289008.1">
    <property type="nucleotide sequence ID" value="XM_003288960.1"/>
</dbReference>
<gene>
    <name evidence="2" type="ORF">DICPUDRAFT_88304</name>
</gene>
<evidence type="ECO:0000313" key="2">
    <source>
        <dbReference type="EMBL" id="EGC34473.1"/>
    </source>
</evidence>
<feature type="signal peptide" evidence="1">
    <location>
        <begin position="1"/>
        <end position="24"/>
    </location>
</feature>
<dbReference type="eggNOG" id="ENOG502RIAK">
    <property type="taxonomic scope" value="Eukaryota"/>
</dbReference>